<organism evidence="1 2">
    <name type="scientific">Stenotrophomonas pictorum JCM 9942</name>
    <dbReference type="NCBI Taxonomy" id="1236960"/>
    <lineage>
        <taxon>Bacteria</taxon>
        <taxon>Pseudomonadati</taxon>
        <taxon>Pseudomonadota</taxon>
        <taxon>Gammaproteobacteria</taxon>
        <taxon>Lysobacterales</taxon>
        <taxon>Lysobacteraceae</taxon>
        <taxon>Stenotrophomonas</taxon>
    </lineage>
</organism>
<sequence length="59" mass="6536">MDVDPQGHVTHVEVEVAEGVGERLRERAIAAGYLTVFPPDPGRATQPLRWRRALAFAPE</sequence>
<reference evidence="1 2" key="1">
    <citation type="submission" date="2015-10" db="EMBL/GenBank/DDBJ databases">
        <title>Genome sequencing and analysis of members of genus Stenotrophomonas.</title>
        <authorList>
            <person name="Patil P.P."/>
            <person name="Midha S."/>
            <person name="Patil P.B."/>
        </authorList>
    </citation>
    <scope>NUCLEOTIDE SEQUENCE [LARGE SCALE GENOMIC DNA]</scope>
    <source>
        <strain evidence="1 2">JCM 9942</strain>
    </source>
</reference>
<evidence type="ECO:0008006" key="3">
    <source>
        <dbReference type="Google" id="ProtNLM"/>
    </source>
</evidence>
<dbReference type="AlphaFoldDB" id="A0A0R0ATP1"/>
<accession>A0A0R0ATP1</accession>
<dbReference type="OrthoDB" id="6048004at2"/>
<dbReference type="EMBL" id="LLXS01000007">
    <property type="protein sequence ID" value="KRG44577.1"/>
    <property type="molecule type" value="Genomic_DNA"/>
</dbReference>
<gene>
    <name evidence="1" type="ORF">ARC78_04735</name>
</gene>
<evidence type="ECO:0000313" key="2">
    <source>
        <dbReference type="Proteomes" id="UP000050836"/>
    </source>
</evidence>
<name>A0A0R0ATP1_9GAMM</name>
<protein>
    <recommendedName>
        <fullName evidence="3">TonB C-terminal domain-containing protein</fullName>
    </recommendedName>
</protein>
<dbReference type="Proteomes" id="UP000050836">
    <property type="component" value="Unassembled WGS sequence"/>
</dbReference>
<proteinExistence type="predicted"/>
<evidence type="ECO:0000313" key="1">
    <source>
        <dbReference type="EMBL" id="KRG44577.1"/>
    </source>
</evidence>
<comment type="caution">
    <text evidence="1">The sequence shown here is derived from an EMBL/GenBank/DDBJ whole genome shotgun (WGS) entry which is preliminary data.</text>
</comment>
<keyword evidence="2" id="KW-1185">Reference proteome</keyword>